<evidence type="ECO:0000256" key="1">
    <source>
        <dbReference type="SAM" id="Phobius"/>
    </source>
</evidence>
<protein>
    <recommendedName>
        <fullName evidence="3">Zinc-ribbon domain-containing protein</fullName>
    </recommendedName>
</protein>
<reference evidence="2" key="1">
    <citation type="journal article" date="2015" name="Nature">
        <title>Complex archaea that bridge the gap between prokaryotes and eukaryotes.</title>
        <authorList>
            <person name="Spang A."/>
            <person name="Saw J.H."/>
            <person name="Jorgensen S.L."/>
            <person name="Zaremba-Niedzwiedzka K."/>
            <person name="Martijn J."/>
            <person name="Lind A.E."/>
            <person name="van Eijk R."/>
            <person name="Schleper C."/>
            <person name="Guy L."/>
            <person name="Ettema T.J."/>
        </authorList>
    </citation>
    <scope>NUCLEOTIDE SEQUENCE</scope>
</reference>
<keyword evidence="1" id="KW-1133">Transmembrane helix</keyword>
<keyword evidence="1" id="KW-0472">Membrane</keyword>
<comment type="caution">
    <text evidence="2">The sequence shown here is derived from an EMBL/GenBank/DDBJ whole genome shotgun (WGS) entry which is preliminary data.</text>
</comment>
<keyword evidence="1" id="KW-0812">Transmembrane</keyword>
<name>A0A0F9GAS8_9ZZZZ</name>
<accession>A0A0F9GAS8</accession>
<proteinExistence type="predicted"/>
<feature type="transmembrane region" description="Helical" evidence="1">
    <location>
        <begin position="144"/>
        <end position="166"/>
    </location>
</feature>
<evidence type="ECO:0000313" key="2">
    <source>
        <dbReference type="EMBL" id="KKL95848.1"/>
    </source>
</evidence>
<dbReference type="AlphaFoldDB" id="A0A0F9GAS8"/>
<sequence>MKNKKMVFGMIVFLFAITGIYSIQNVSAVEDTIYIPPLSYMAYNMGYLENGDEILINEIDSSGLINVYIMRQSAFDEYQASGYILYLKKWGNIYYLFGWSFDITGSGDNYYVVLVNNAWFTGKTVYVDISVSYWQSAPVKDWTFFAWLLAIAIPAIISIVIITIVVRNHKRKKLKELIEQEVKKQEVQAKQPIRYCHECGAILDLSKSFCSGCGTKIND</sequence>
<organism evidence="2">
    <name type="scientific">marine sediment metagenome</name>
    <dbReference type="NCBI Taxonomy" id="412755"/>
    <lineage>
        <taxon>unclassified sequences</taxon>
        <taxon>metagenomes</taxon>
        <taxon>ecological metagenomes</taxon>
    </lineage>
</organism>
<gene>
    <name evidence="2" type="ORF">LCGC14_1850470</name>
</gene>
<evidence type="ECO:0008006" key="3">
    <source>
        <dbReference type="Google" id="ProtNLM"/>
    </source>
</evidence>
<dbReference type="EMBL" id="LAZR01018582">
    <property type="protein sequence ID" value="KKL95848.1"/>
    <property type="molecule type" value="Genomic_DNA"/>
</dbReference>